<evidence type="ECO:0000313" key="1">
    <source>
        <dbReference type="EMBL" id="GLI56715.1"/>
    </source>
</evidence>
<evidence type="ECO:0000313" key="2">
    <source>
        <dbReference type="Proteomes" id="UP001144471"/>
    </source>
</evidence>
<proteinExistence type="predicted"/>
<dbReference type="InterPro" id="IPR022385">
    <property type="entry name" value="Rhs_assc_core"/>
</dbReference>
<dbReference type="RefSeq" id="WP_281836027.1">
    <property type="nucleotide sequence ID" value="NZ_BSDY01000009.1"/>
</dbReference>
<organism evidence="1 2">
    <name type="scientific">Propionigenium maris DSM 9537</name>
    <dbReference type="NCBI Taxonomy" id="1123000"/>
    <lineage>
        <taxon>Bacteria</taxon>
        <taxon>Fusobacteriati</taxon>
        <taxon>Fusobacteriota</taxon>
        <taxon>Fusobacteriia</taxon>
        <taxon>Fusobacteriales</taxon>
        <taxon>Fusobacteriaceae</taxon>
        <taxon>Propionigenium</taxon>
    </lineage>
</organism>
<dbReference type="PANTHER" id="PTHR32305">
    <property type="match status" value="1"/>
</dbReference>
<name>A0A9W6GML6_9FUSO</name>
<keyword evidence="2" id="KW-1185">Reference proteome</keyword>
<evidence type="ECO:0008006" key="3">
    <source>
        <dbReference type="Google" id="ProtNLM"/>
    </source>
</evidence>
<protein>
    <recommendedName>
        <fullName evidence="3">RHS repeat-associated core domain-containing protein</fullName>
    </recommendedName>
</protein>
<dbReference type="PANTHER" id="PTHR32305:SF15">
    <property type="entry name" value="PROTEIN RHSA-RELATED"/>
    <property type="match status" value="1"/>
</dbReference>
<comment type="caution">
    <text evidence="1">The sequence shown here is derived from an EMBL/GenBank/DDBJ whole genome shotgun (WGS) entry which is preliminary data.</text>
</comment>
<dbReference type="Gene3D" id="2.180.10.10">
    <property type="entry name" value="RHS repeat-associated core"/>
    <property type="match status" value="1"/>
</dbReference>
<dbReference type="EMBL" id="BSDY01000009">
    <property type="protein sequence ID" value="GLI56715.1"/>
    <property type="molecule type" value="Genomic_DNA"/>
</dbReference>
<dbReference type="NCBIfam" id="TIGR03696">
    <property type="entry name" value="Rhs_assc_core"/>
    <property type="match status" value="1"/>
</dbReference>
<reference evidence="1" key="1">
    <citation type="submission" date="2022-12" db="EMBL/GenBank/DDBJ databases">
        <title>Reference genome sequencing for broad-spectrum identification of bacterial and archaeal isolates by mass spectrometry.</title>
        <authorList>
            <person name="Sekiguchi Y."/>
            <person name="Tourlousse D.M."/>
        </authorList>
    </citation>
    <scope>NUCLEOTIDE SEQUENCE</scope>
    <source>
        <strain evidence="1">10succ1</strain>
    </source>
</reference>
<dbReference type="Proteomes" id="UP001144471">
    <property type="component" value="Unassembled WGS sequence"/>
</dbReference>
<gene>
    <name evidence="1" type="ORF">PM10SUCC1_22290</name>
</gene>
<dbReference type="InterPro" id="IPR050708">
    <property type="entry name" value="T6SS_VgrG/RHS"/>
</dbReference>
<sequence length="335" mass="38050">MKYINGLGRLPLVEIDETGNTRINIFDESGMVGVMEGNKVNYLLKDHLGSTRVAADEYGEKRGELNYSDFGETTTSGEVGNIRYRYTGQEWDEEVEEYNYLAREYDPATGRFNSPDPAKQGFSPYVYVGNNPINFVDPDGEVYVLSRDRYSAEIFQVDKTIKRWDSKNQRYSDYIDPATGVKEEMSISRHEKSDKAEMERLSKELDEWEAYFSKNKDRIDDHAFDTWYEVWELTKLSLNASSFNSFVARDGSGELLSIGVLDRSVGYSLFLGLRDPRALVNREIRQEGVVGNVGAQIGAEMINYSFSNGATEVILEPISSRVRGPLEEIGFVEVL</sequence>
<accession>A0A9W6GML6</accession>
<dbReference type="AlphaFoldDB" id="A0A9W6GML6"/>